<comment type="similarity">
    <text evidence="9">Belongs to the PanD family.</text>
</comment>
<dbReference type="GO" id="GO:0005829">
    <property type="term" value="C:cytosol"/>
    <property type="evidence" value="ECO:0007669"/>
    <property type="project" value="TreeGrafter"/>
</dbReference>
<keyword evidence="7 9" id="KW-0704">Schiff base</keyword>
<evidence type="ECO:0000256" key="2">
    <source>
        <dbReference type="ARBA" id="ARBA00022655"/>
    </source>
</evidence>
<keyword evidence="1 9" id="KW-0963">Cytoplasm</keyword>
<name>A0AAE3HJ88_9GAMM</name>
<dbReference type="GO" id="GO:0015940">
    <property type="term" value="P:pantothenate biosynthetic process"/>
    <property type="evidence" value="ECO:0007669"/>
    <property type="project" value="UniProtKB-UniRule"/>
</dbReference>
<evidence type="ECO:0000256" key="9">
    <source>
        <dbReference type="HAMAP-Rule" id="MF_00446"/>
    </source>
</evidence>
<comment type="function">
    <text evidence="9">Catalyzes the pyruvoyl-dependent decarboxylation of aspartate to produce beta-alanine.</text>
</comment>
<feature type="active site" description="Schiff-base intermediate with substrate; via pyruvic acid" evidence="9">
    <location>
        <position position="28"/>
    </location>
</feature>
<keyword evidence="4 9" id="KW-0068">Autocatalytic cleavage</keyword>
<comment type="subunit">
    <text evidence="9">Heterooctamer of four alpha and four beta subunits.</text>
</comment>
<evidence type="ECO:0000256" key="6">
    <source>
        <dbReference type="ARBA" id="ARBA00023239"/>
    </source>
</evidence>
<comment type="cofactor">
    <cofactor evidence="9">
        <name>pyruvate</name>
        <dbReference type="ChEBI" id="CHEBI:15361"/>
    </cofactor>
    <text evidence="9">Binds 1 pyruvoyl group covalently per subunit.</text>
</comment>
<dbReference type="Proteomes" id="UP001204445">
    <property type="component" value="Unassembled WGS sequence"/>
</dbReference>
<sequence length="122" mass="13500">MKLTMRWVLRSKIHQARVTDGNVDYIGSITVDSDLLDRTGLWPNDQVQVVSNTSGANFITYVIPAPAGSGEICMNGAAALYCQPGEEIIIMGYELTDRPLTAQVILVDDRNRFVRYLEGGHD</sequence>
<keyword evidence="8 9" id="KW-0670">Pyruvate</keyword>
<evidence type="ECO:0000313" key="11">
    <source>
        <dbReference type="Proteomes" id="UP001204445"/>
    </source>
</evidence>
<dbReference type="InterPro" id="IPR003190">
    <property type="entry name" value="Asp_decarbox"/>
</dbReference>
<comment type="pathway">
    <text evidence="9">Cofactor biosynthesis; (R)-pantothenate biosynthesis; beta-alanine from L-aspartate: step 1/1.</text>
</comment>
<evidence type="ECO:0000256" key="8">
    <source>
        <dbReference type="ARBA" id="ARBA00023317"/>
    </source>
</evidence>
<dbReference type="GO" id="GO:0004068">
    <property type="term" value="F:aspartate 1-decarboxylase activity"/>
    <property type="evidence" value="ECO:0007669"/>
    <property type="project" value="UniProtKB-UniRule"/>
</dbReference>
<feature type="chain" id="PRO_5041756639" description="Aspartate 1-decarboxylase beta chain" evidence="9">
    <location>
        <begin position="1"/>
        <end position="27"/>
    </location>
</feature>
<dbReference type="Gene3D" id="2.40.40.20">
    <property type="match status" value="1"/>
</dbReference>
<dbReference type="PANTHER" id="PTHR21012">
    <property type="entry name" value="ASPARTATE 1-DECARBOXYLASE"/>
    <property type="match status" value="1"/>
</dbReference>
<reference evidence="10" key="1">
    <citation type="submission" date="2022-08" db="EMBL/GenBank/DDBJ databases">
        <title>Genomic Encyclopedia of Type Strains, Phase III (KMG-III): the genomes of soil and plant-associated and newly described type strains.</title>
        <authorList>
            <person name="Whitman W."/>
        </authorList>
    </citation>
    <scope>NUCLEOTIDE SEQUENCE</scope>
    <source>
        <strain evidence="10">HMT 1</strain>
    </source>
</reference>
<dbReference type="SUPFAM" id="SSF50692">
    <property type="entry name" value="ADC-like"/>
    <property type="match status" value="1"/>
</dbReference>
<dbReference type="GO" id="GO:0006523">
    <property type="term" value="P:alanine biosynthetic process"/>
    <property type="evidence" value="ECO:0007669"/>
    <property type="project" value="InterPro"/>
</dbReference>
<comment type="caution">
    <text evidence="10">The sequence shown here is derived from an EMBL/GenBank/DDBJ whole genome shotgun (WGS) entry which is preliminary data.</text>
</comment>
<accession>A0AAE3HJ88</accession>
<evidence type="ECO:0000256" key="3">
    <source>
        <dbReference type="ARBA" id="ARBA00022793"/>
    </source>
</evidence>
<keyword evidence="6 9" id="KW-0456">Lyase</keyword>
<comment type="PTM">
    <text evidence="9">Is synthesized initially as an inactive proenzyme, which is activated by self-cleavage at a specific serine bond to produce a beta-subunit with a hydroxyl group at its C-terminus and an alpha-subunit with a pyruvoyl group at its N-terminus.</text>
</comment>
<dbReference type="Pfam" id="PF02261">
    <property type="entry name" value="Asp_decarbox"/>
    <property type="match status" value="1"/>
</dbReference>
<evidence type="ECO:0000313" key="10">
    <source>
        <dbReference type="EMBL" id="MCS3902101.1"/>
    </source>
</evidence>
<evidence type="ECO:0000256" key="5">
    <source>
        <dbReference type="ARBA" id="ARBA00023145"/>
    </source>
</evidence>
<dbReference type="EMBL" id="JANUCT010000001">
    <property type="protein sequence ID" value="MCS3902101.1"/>
    <property type="molecule type" value="Genomic_DNA"/>
</dbReference>
<feature type="chain" id="PRO_5041756638" description="Aspartate 1-decarboxylase alpha chain" evidence="9">
    <location>
        <begin position="28"/>
        <end position="122"/>
    </location>
</feature>
<feature type="binding site" evidence="9">
    <location>
        <begin position="76"/>
        <end position="78"/>
    </location>
    <ligand>
        <name>substrate</name>
    </ligand>
</feature>
<dbReference type="AlphaFoldDB" id="A0AAE3HJ88"/>
<dbReference type="EC" id="4.1.1.11" evidence="9"/>
<keyword evidence="11" id="KW-1185">Reference proteome</keyword>
<dbReference type="PANTHER" id="PTHR21012:SF0">
    <property type="entry name" value="ASPARTATE 1-DECARBOXYLASE"/>
    <property type="match status" value="1"/>
</dbReference>
<keyword evidence="5 9" id="KW-0865">Zymogen</keyword>
<dbReference type="InterPro" id="IPR009010">
    <property type="entry name" value="Asp_de-COase-like_dom_sf"/>
</dbReference>
<comment type="subcellular location">
    <subcellularLocation>
        <location evidence="9">Cytoplasm</location>
    </subcellularLocation>
</comment>
<keyword evidence="3 9" id="KW-0210">Decarboxylase</keyword>
<dbReference type="RefSeq" id="WP_310521953.1">
    <property type="nucleotide sequence ID" value="NZ_JANUCT010000001.1"/>
</dbReference>
<organism evidence="10 11">
    <name type="scientific">Methylohalomonas lacus</name>
    <dbReference type="NCBI Taxonomy" id="398773"/>
    <lineage>
        <taxon>Bacteria</taxon>
        <taxon>Pseudomonadati</taxon>
        <taxon>Pseudomonadota</taxon>
        <taxon>Gammaproteobacteria</taxon>
        <taxon>Methylohalomonadales</taxon>
        <taxon>Methylohalomonadaceae</taxon>
        <taxon>Methylohalomonas</taxon>
    </lineage>
</organism>
<evidence type="ECO:0000256" key="1">
    <source>
        <dbReference type="ARBA" id="ARBA00022490"/>
    </source>
</evidence>
<feature type="active site" description="Proton donor" evidence="9">
    <location>
        <position position="61"/>
    </location>
</feature>
<dbReference type="HAMAP" id="MF_00446">
    <property type="entry name" value="PanD"/>
    <property type="match status" value="1"/>
</dbReference>
<comment type="catalytic activity">
    <reaction evidence="9">
        <text>L-aspartate + H(+) = beta-alanine + CO2</text>
        <dbReference type="Rhea" id="RHEA:19497"/>
        <dbReference type="ChEBI" id="CHEBI:15378"/>
        <dbReference type="ChEBI" id="CHEBI:16526"/>
        <dbReference type="ChEBI" id="CHEBI:29991"/>
        <dbReference type="ChEBI" id="CHEBI:57966"/>
        <dbReference type="EC" id="4.1.1.11"/>
    </reaction>
</comment>
<evidence type="ECO:0000256" key="7">
    <source>
        <dbReference type="ARBA" id="ARBA00023270"/>
    </source>
</evidence>
<dbReference type="CDD" id="cd06919">
    <property type="entry name" value="Asp_decarbox"/>
    <property type="match status" value="1"/>
</dbReference>
<evidence type="ECO:0000256" key="4">
    <source>
        <dbReference type="ARBA" id="ARBA00022813"/>
    </source>
</evidence>
<keyword evidence="2 9" id="KW-0566">Pantothenate biosynthesis</keyword>
<feature type="modified residue" description="Pyruvic acid (Ser)" evidence="9">
    <location>
        <position position="28"/>
    </location>
</feature>
<gene>
    <name evidence="9" type="primary">panD</name>
    <name evidence="10" type="ORF">J2T55_000093</name>
</gene>
<proteinExistence type="inferred from homology"/>
<feature type="binding site" evidence="9">
    <location>
        <position position="60"/>
    </location>
    <ligand>
        <name>substrate</name>
    </ligand>
</feature>
<protein>
    <recommendedName>
        <fullName evidence="9">Aspartate 1-decarboxylase</fullName>
        <ecNumber evidence="9">4.1.1.11</ecNumber>
    </recommendedName>
    <alternativeName>
        <fullName evidence="9">Aspartate alpha-decarboxylase</fullName>
    </alternativeName>
    <component>
        <recommendedName>
            <fullName evidence="9">Aspartate 1-decarboxylase beta chain</fullName>
        </recommendedName>
    </component>
    <component>
        <recommendedName>
            <fullName evidence="9">Aspartate 1-decarboxylase alpha chain</fullName>
        </recommendedName>
    </component>
</protein>